<organism evidence="2 4">
    <name type="scientific">Oceanimonas baumannii</name>
    <dbReference type="NCBI Taxonomy" id="129578"/>
    <lineage>
        <taxon>Bacteria</taxon>
        <taxon>Pseudomonadati</taxon>
        <taxon>Pseudomonadota</taxon>
        <taxon>Gammaproteobacteria</taxon>
        <taxon>Aeromonadales</taxon>
        <taxon>Aeromonadaceae</taxon>
        <taxon>Oceanimonas</taxon>
    </lineage>
</organism>
<evidence type="ECO:0000313" key="4">
    <source>
        <dbReference type="Proteomes" id="UP000243640"/>
    </source>
</evidence>
<keyword evidence="5" id="KW-1185">Reference proteome</keyword>
<dbReference type="EMBL" id="SODO01000004">
    <property type="protein sequence ID" value="TDW59695.1"/>
    <property type="molecule type" value="Genomic_DNA"/>
</dbReference>
<dbReference type="AlphaFoldDB" id="A0A235CK25"/>
<name>A0A235CK25_9GAMM</name>
<keyword evidence="1" id="KW-0812">Transmembrane</keyword>
<dbReference type="EMBL" id="NQJF01000005">
    <property type="protein sequence ID" value="OYD24931.1"/>
    <property type="molecule type" value="Genomic_DNA"/>
</dbReference>
<accession>A0A235CK25</accession>
<comment type="caution">
    <text evidence="2">The sequence shown here is derived from an EMBL/GenBank/DDBJ whole genome shotgun (WGS) entry which is preliminary data.</text>
</comment>
<reference evidence="2 4" key="1">
    <citation type="submission" date="2017-08" db="EMBL/GenBank/DDBJ databases">
        <title>Draft Genome Sequence of the Marine Bacterium Oceanimonas baumannii ATCC 700832.</title>
        <authorList>
            <person name="Mcclelland W.D."/>
            <person name="Brennan M.A."/>
            <person name="Trachtenberg A.M."/>
            <person name="Maclea K.S."/>
        </authorList>
    </citation>
    <scope>NUCLEOTIDE SEQUENCE [LARGE SCALE GENOMIC DNA]</scope>
    <source>
        <strain evidence="2 4">ATCC 700832</strain>
    </source>
</reference>
<evidence type="ECO:0000313" key="3">
    <source>
        <dbReference type="EMBL" id="TDW59695.1"/>
    </source>
</evidence>
<feature type="transmembrane region" description="Helical" evidence="1">
    <location>
        <begin position="18"/>
        <end position="45"/>
    </location>
</feature>
<dbReference type="Proteomes" id="UP000243640">
    <property type="component" value="Unassembled WGS sequence"/>
</dbReference>
<reference evidence="3 5" key="2">
    <citation type="submission" date="2019-03" db="EMBL/GenBank/DDBJ databases">
        <title>Genomic Encyclopedia of Archaeal and Bacterial Type Strains, Phase II (KMG-II): from individual species to whole genera.</title>
        <authorList>
            <person name="Goeker M."/>
        </authorList>
    </citation>
    <scope>NUCLEOTIDE SEQUENCE [LARGE SCALE GENOMIC DNA]</scope>
    <source>
        <strain evidence="3 5">DSM 15594</strain>
    </source>
</reference>
<gene>
    <name evidence="2" type="ORF">B6S09_06930</name>
    <name evidence="3" type="ORF">LY04_01336</name>
</gene>
<keyword evidence="1" id="KW-1133">Transmembrane helix</keyword>
<evidence type="ECO:0000256" key="1">
    <source>
        <dbReference type="SAM" id="Phobius"/>
    </source>
</evidence>
<proteinExistence type="predicted"/>
<keyword evidence="1" id="KW-0472">Membrane</keyword>
<dbReference type="Proteomes" id="UP000295058">
    <property type="component" value="Unassembled WGS sequence"/>
</dbReference>
<evidence type="ECO:0000313" key="2">
    <source>
        <dbReference type="EMBL" id="OYD24931.1"/>
    </source>
</evidence>
<protein>
    <submittedName>
        <fullName evidence="2">Uncharacterized protein</fullName>
    </submittedName>
</protein>
<evidence type="ECO:0000313" key="5">
    <source>
        <dbReference type="Proteomes" id="UP000295058"/>
    </source>
</evidence>
<sequence>MCNVDNELLCNLAKTDGLWIFCFAIAASTLLSLAYRLSIAMYVFITGNKGSMSHKKLHFFFVAFCIAISGAVRDFILK</sequence>
<feature type="transmembrane region" description="Helical" evidence="1">
    <location>
        <begin position="57"/>
        <end position="76"/>
    </location>
</feature>